<dbReference type="GO" id="GO:0046872">
    <property type="term" value="F:metal ion binding"/>
    <property type="evidence" value="ECO:0007669"/>
    <property type="project" value="UniProtKB-KW"/>
</dbReference>
<name>A0A6J6BNL1_9ZZZZ</name>
<dbReference type="GO" id="GO:0004335">
    <property type="term" value="F:galactokinase activity"/>
    <property type="evidence" value="ECO:0007669"/>
    <property type="project" value="InterPro"/>
</dbReference>
<feature type="domain" description="GHMP kinase N-terminal" evidence="10">
    <location>
        <begin position="91"/>
        <end position="176"/>
    </location>
</feature>
<dbReference type="InterPro" id="IPR014721">
    <property type="entry name" value="Ribsml_uS5_D2-typ_fold_subgr"/>
</dbReference>
<dbReference type="InterPro" id="IPR019539">
    <property type="entry name" value="GalKase_N"/>
</dbReference>
<dbReference type="InterPro" id="IPR006203">
    <property type="entry name" value="GHMP_knse_ATP-bd_CS"/>
</dbReference>
<dbReference type="Pfam" id="PF00288">
    <property type="entry name" value="GHMP_kinases_N"/>
    <property type="match status" value="1"/>
</dbReference>
<dbReference type="InterPro" id="IPR036554">
    <property type="entry name" value="GHMP_kinase_C_sf"/>
</dbReference>
<evidence type="ECO:0000313" key="13">
    <source>
        <dbReference type="EMBL" id="CAB4540572.1"/>
    </source>
</evidence>
<dbReference type="PROSITE" id="PS00627">
    <property type="entry name" value="GHMP_KINASES_ATP"/>
    <property type="match status" value="1"/>
</dbReference>
<dbReference type="PANTHER" id="PTHR10457:SF7">
    <property type="entry name" value="GALACTOKINASE-RELATED"/>
    <property type="match status" value="1"/>
</dbReference>
<sequence length="380" mass="40315">MHPLENKFQEIFGSSPEIMAAAPGRVNLIGEHVDFLDGFVLPFAISDLTTVAIARNNIGEIRTASIQKGGVISKVDATKLAPMSGEAWTRYPIGVLWSLGIEFGANSGLDILVDGQVPLGAGLSSSAALECAVATAVNELFELGLSLPELARAAQKGENIYVGMPCGIMDQSVSLMATTGNALLLDTRDLSTEQIPFDIAPLGLELLVIDTQVHHALVDGGYAERRASCEKAVKDLEIKSLRDISVADFVARKSELDEKTYIRAFHGVTEMERVLAAVALLKAGDFLGFGKIVTAAHQSLRDNYTVSCPELNLAVDTAIEFGALGARMIGGGFGGSAIALINSNDLSLIKSEIHKAFIASNFKEPRFFTALPSAGAKVIN</sequence>
<evidence type="ECO:0000259" key="10">
    <source>
        <dbReference type="Pfam" id="PF00288"/>
    </source>
</evidence>
<evidence type="ECO:0000256" key="1">
    <source>
        <dbReference type="ARBA" id="ARBA00006566"/>
    </source>
</evidence>
<dbReference type="InterPro" id="IPR006204">
    <property type="entry name" value="GHMP_kinase_N_dom"/>
</dbReference>
<dbReference type="InterPro" id="IPR006206">
    <property type="entry name" value="Mevalonate/galactokinase"/>
</dbReference>
<dbReference type="Pfam" id="PF10509">
    <property type="entry name" value="GalKase_gal_bdg"/>
    <property type="match status" value="1"/>
</dbReference>
<dbReference type="NCBIfam" id="TIGR00131">
    <property type="entry name" value="gal_kin"/>
    <property type="match status" value="1"/>
</dbReference>
<dbReference type="FunFam" id="3.30.230.10:FF:000017">
    <property type="entry name" value="Galactokinase"/>
    <property type="match status" value="1"/>
</dbReference>
<dbReference type="EMBL" id="CAEZSJ010000081">
    <property type="protein sequence ID" value="CAB4540572.1"/>
    <property type="molecule type" value="Genomic_DNA"/>
</dbReference>
<dbReference type="Pfam" id="PF08544">
    <property type="entry name" value="GHMP_kinases_C"/>
    <property type="match status" value="1"/>
</dbReference>
<dbReference type="GO" id="GO:0006012">
    <property type="term" value="P:galactose metabolic process"/>
    <property type="evidence" value="ECO:0007669"/>
    <property type="project" value="InterPro"/>
</dbReference>
<dbReference type="PRINTS" id="PR00959">
    <property type="entry name" value="MEVGALKINASE"/>
</dbReference>
<keyword evidence="9" id="KW-0119">Carbohydrate metabolism</keyword>
<evidence type="ECO:0000256" key="3">
    <source>
        <dbReference type="ARBA" id="ARBA00022679"/>
    </source>
</evidence>
<dbReference type="SUPFAM" id="SSF54211">
    <property type="entry name" value="Ribosomal protein S5 domain 2-like"/>
    <property type="match status" value="1"/>
</dbReference>
<keyword evidence="6" id="KW-0418">Kinase</keyword>
<dbReference type="Gene3D" id="3.30.230.10">
    <property type="match status" value="1"/>
</dbReference>
<dbReference type="PIRSF" id="PIRSF000530">
    <property type="entry name" value="Galactokinase"/>
    <property type="match status" value="1"/>
</dbReference>
<dbReference type="PANTHER" id="PTHR10457">
    <property type="entry name" value="MEVALONATE KINASE/GALACTOKINASE"/>
    <property type="match status" value="1"/>
</dbReference>
<evidence type="ECO:0000256" key="7">
    <source>
        <dbReference type="ARBA" id="ARBA00022840"/>
    </source>
</evidence>
<keyword evidence="5" id="KW-0547">Nucleotide-binding</keyword>
<accession>A0A6J6BNL1</accession>
<keyword evidence="4" id="KW-0479">Metal-binding</keyword>
<gene>
    <name evidence="13" type="ORF">UFOPK1425_00535</name>
</gene>
<keyword evidence="2" id="KW-0963">Cytoplasm</keyword>
<evidence type="ECO:0000256" key="8">
    <source>
        <dbReference type="ARBA" id="ARBA00022842"/>
    </source>
</evidence>
<evidence type="ECO:0000256" key="2">
    <source>
        <dbReference type="ARBA" id="ARBA00022490"/>
    </source>
</evidence>
<dbReference type="AlphaFoldDB" id="A0A6J6BNL1"/>
<feature type="domain" description="GHMP kinase C-terminal" evidence="11">
    <location>
        <begin position="278"/>
        <end position="357"/>
    </location>
</feature>
<reference evidence="13" key="1">
    <citation type="submission" date="2020-05" db="EMBL/GenBank/DDBJ databases">
        <authorList>
            <person name="Chiriac C."/>
            <person name="Salcher M."/>
            <person name="Ghai R."/>
            <person name="Kavagutti S V."/>
        </authorList>
    </citation>
    <scope>NUCLEOTIDE SEQUENCE</scope>
</reference>
<dbReference type="PRINTS" id="PR00473">
    <property type="entry name" value="GALCTOKINASE"/>
</dbReference>
<keyword evidence="7" id="KW-0067">ATP-binding</keyword>
<dbReference type="Gene3D" id="3.30.70.890">
    <property type="entry name" value="GHMP kinase, C-terminal domain"/>
    <property type="match status" value="1"/>
</dbReference>
<evidence type="ECO:0000256" key="9">
    <source>
        <dbReference type="ARBA" id="ARBA00023277"/>
    </source>
</evidence>
<evidence type="ECO:0000256" key="5">
    <source>
        <dbReference type="ARBA" id="ARBA00022741"/>
    </source>
</evidence>
<keyword evidence="3" id="KW-0808">Transferase</keyword>
<evidence type="ECO:0000259" key="12">
    <source>
        <dbReference type="Pfam" id="PF10509"/>
    </source>
</evidence>
<proteinExistence type="inferred from homology"/>
<evidence type="ECO:0000256" key="4">
    <source>
        <dbReference type="ARBA" id="ARBA00022723"/>
    </source>
</evidence>
<evidence type="ECO:0000259" key="11">
    <source>
        <dbReference type="Pfam" id="PF08544"/>
    </source>
</evidence>
<feature type="domain" description="Galactokinase N-terminal" evidence="12">
    <location>
        <begin position="6"/>
        <end position="55"/>
    </location>
</feature>
<evidence type="ECO:0000256" key="6">
    <source>
        <dbReference type="ARBA" id="ARBA00022777"/>
    </source>
</evidence>
<dbReference type="InterPro" id="IPR000705">
    <property type="entry name" value="Galactokinase"/>
</dbReference>
<dbReference type="GO" id="GO:0005524">
    <property type="term" value="F:ATP binding"/>
    <property type="evidence" value="ECO:0007669"/>
    <property type="project" value="UniProtKB-KW"/>
</dbReference>
<organism evidence="13">
    <name type="scientific">freshwater metagenome</name>
    <dbReference type="NCBI Taxonomy" id="449393"/>
    <lineage>
        <taxon>unclassified sequences</taxon>
        <taxon>metagenomes</taxon>
        <taxon>ecological metagenomes</taxon>
    </lineage>
</organism>
<dbReference type="GO" id="GO:0005829">
    <property type="term" value="C:cytosol"/>
    <property type="evidence" value="ECO:0007669"/>
    <property type="project" value="TreeGrafter"/>
</dbReference>
<dbReference type="FunFam" id="3.30.70.890:FF:000001">
    <property type="entry name" value="Galactokinase"/>
    <property type="match status" value="1"/>
</dbReference>
<comment type="similarity">
    <text evidence="1">Belongs to the GHMP kinase family. GalK subfamily.</text>
</comment>
<protein>
    <submittedName>
        <fullName evidence="13">Unannotated protein</fullName>
    </submittedName>
</protein>
<keyword evidence="8" id="KW-0460">Magnesium</keyword>
<dbReference type="InterPro" id="IPR013750">
    <property type="entry name" value="GHMP_kinase_C_dom"/>
</dbReference>
<dbReference type="SUPFAM" id="SSF55060">
    <property type="entry name" value="GHMP Kinase, C-terminal domain"/>
    <property type="match status" value="1"/>
</dbReference>
<dbReference type="InterPro" id="IPR020568">
    <property type="entry name" value="Ribosomal_Su5_D2-typ_SF"/>
</dbReference>